<dbReference type="RefSeq" id="WP_202011955.1">
    <property type="nucleotide sequence ID" value="NZ_JAERRB010000005.1"/>
</dbReference>
<gene>
    <name evidence="3" type="ORF">JI741_17665</name>
</gene>
<evidence type="ECO:0000313" key="4">
    <source>
        <dbReference type="Proteomes" id="UP000613030"/>
    </source>
</evidence>
<protein>
    <submittedName>
        <fullName evidence="3">Glycosyltransferase family 9 protein</fullName>
    </submittedName>
</protein>
<dbReference type="CDD" id="cd03789">
    <property type="entry name" value="GT9_LPS_heptosyltransferase"/>
    <property type="match status" value="1"/>
</dbReference>
<comment type="caution">
    <text evidence="3">The sequence shown here is derived from an EMBL/GenBank/DDBJ whole genome shotgun (WGS) entry which is preliminary data.</text>
</comment>
<proteinExistence type="predicted"/>
<evidence type="ECO:0000256" key="2">
    <source>
        <dbReference type="ARBA" id="ARBA00022679"/>
    </source>
</evidence>
<dbReference type="PANTHER" id="PTHR30160:SF1">
    <property type="entry name" value="LIPOPOLYSACCHARIDE 1,2-N-ACETYLGLUCOSAMINETRANSFERASE-RELATED"/>
    <property type="match status" value="1"/>
</dbReference>
<sequence>MKQHREIFEQTSYLKEKLEILKKLKKEQMDKPMDKRDSRLLNFIWKEQSVYSYALKQIAWFTNDPLLESETEPVEHDFHKALPPPVHHKKNINLITWGGLGDALLATPALKALKETYPHSVVTVYHQRWHRDILLNNPYIDKLREASFWKYPLAWLAFKLGIRTLESLNYSYTLPKEPGATKMSDVIAEGLGLTLTDTQVQLFLTEREDSEGKEAIASFKKPIAVCPSTVSFKNKQWILERWEDLIKAMPSYSFVQLGGKNDPLLKGAIDFRGQPVRKSVAILKHTLCYVGVDSFLGHAAAAVNVPGVVLFGPSPFHMFAQASNTNVIRRTSCSPCSGLINQSQCPYNHECMRKIQVNDVKKEILKKMETCKLTCELSFAISETF</sequence>
<dbReference type="Proteomes" id="UP000613030">
    <property type="component" value="Unassembled WGS sequence"/>
</dbReference>
<keyword evidence="2" id="KW-0808">Transferase</keyword>
<dbReference type="PANTHER" id="PTHR30160">
    <property type="entry name" value="TETRAACYLDISACCHARIDE 4'-KINASE-RELATED"/>
    <property type="match status" value="1"/>
</dbReference>
<reference evidence="3 4" key="1">
    <citation type="submission" date="2021-01" db="EMBL/GenBank/DDBJ databases">
        <title>Chryseolinea sp. Jin1 Genome sequencing and assembly.</title>
        <authorList>
            <person name="Kim I."/>
        </authorList>
    </citation>
    <scope>NUCLEOTIDE SEQUENCE [LARGE SCALE GENOMIC DNA]</scope>
    <source>
        <strain evidence="3 4">Jin1</strain>
    </source>
</reference>
<dbReference type="InterPro" id="IPR051199">
    <property type="entry name" value="LPS_LOS_Heptosyltrfase"/>
</dbReference>
<evidence type="ECO:0000256" key="1">
    <source>
        <dbReference type="ARBA" id="ARBA00022676"/>
    </source>
</evidence>
<dbReference type="EMBL" id="JAERRB010000005">
    <property type="protein sequence ID" value="MBL0743062.1"/>
    <property type="molecule type" value="Genomic_DNA"/>
</dbReference>
<dbReference type="SUPFAM" id="SSF53756">
    <property type="entry name" value="UDP-Glycosyltransferase/glycogen phosphorylase"/>
    <property type="match status" value="1"/>
</dbReference>
<accession>A0ABS1KWK3</accession>
<evidence type="ECO:0000313" key="3">
    <source>
        <dbReference type="EMBL" id="MBL0743062.1"/>
    </source>
</evidence>
<name>A0ABS1KWK3_9BACT</name>
<organism evidence="3 4">
    <name type="scientific">Chryseolinea lacunae</name>
    <dbReference type="NCBI Taxonomy" id="2801331"/>
    <lineage>
        <taxon>Bacteria</taxon>
        <taxon>Pseudomonadati</taxon>
        <taxon>Bacteroidota</taxon>
        <taxon>Cytophagia</taxon>
        <taxon>Cytophagales</taxon>
        <taxon>Fulvivirgaceae</taxon>
        <taxon>Chryseolinea</taxon>
    </lineage>
</organism>
<keyword evidence="4" id="KW-1185">Reference proteome</keyword>
<dbReference type="InterPro" id="IPR002201">
    <property type="entry name" value="Glyco_trans_9"/>
</dbReference>
<dbReference type="Gene3D" id="3.40.50.2000">
    <property type="entry name" value="Glycogen Phosphorylase B"/>
    <property type="match status" value="2"/>
</dbReference>
<dbReference type="Pfam" id="PF01075">
    <property type="entry name" value="Glyco_transf_9"/>
    <property type="match status" value="1"/>
</dbReference>
<keyword evidence="1" id="KW-0328">Glycosyltransferase</keyword>